<evidence type="ECO:0000313" key="1">
    <source>
        <dbReference type="EMBL" id="JAD81166.1"/>
    </source>
</evidence>
<organism evidence="1">
    <name type="scientific">Arundo donax</name>
    <name type="common">Giant reed</name>
    <name type="synonym">Donax arundinaceus</name>
    <dbReference type="NCBI Taxonomy" id="35708"/>
    <lineage>
        <taxon>Eukaryota</taxon>
        <taxon>Viridiplantae</taxon>
        <taxon>Streptophyta</taxon>
        <taxon>Embryophyta</taxon>
        <taxon>Tracheophyta</taxon>
        <taxon>Spermatophyta</taxon>
        <taxon>Magnoliopsida</taxon>
        <taxon>Liliopsida</taxon>
        <taxon>Poales</taxon>
        <taxon>Poaceae</taxon>
        <taxon>PACMAD clade</taxon>
        <taxon>Arundinoideae</taxon>
        <taxon>Arundineae</taxon>
        <taxon>Arundo</taxon>
    </lineage>
</organism>
<proteinExistence type="predicted"/>
<protein>
    <submittedName>
        <fullName evidence="1">Uncharacterized protein</fullName>
    </submittedName>
</protein>
<reference evidence="1" key="1">
    <citation type="submission" date="2014-09" db="EMBL/GenBank/DDBJ databases">
        <authorList>
            <person name="Magalhaes I.L.F."/>
            <person name="Oliveira U."/>
            <person name="Santos F.R."/>
            <person name="Vidigal T.H.D.A."/>
            <person name="Brescovit A.D."/>
            <person name="Santos A.J."/>
        </authorList>
    </citation>
    <scope>NUCLEOTIDE SEQUENCE</scope>
    <source>
        <tissue evidence="1">Shoot tissue taken approximately 20 cm above the soil surface</tissue>
    </source>
</reference>
<sequence length="71" mass="8426">MIGFSHYKLIQLKKYDLWQHDNICFSIKKKSVCQLHTTVKKYFHRFFGCYCYPQVVKELISLPLSNLIAAV</sequence>
<name>A0A0A9D028_ARUDO</name>
<dbReference type="AlphaFoldDB" id="A0A0A9D028"/>
<dbReference type="EMBL" id="GBRH01216729">
    <property type="protein sequence ID" value="JAD81166.1"/>
    <property type="molecule type" value="Transcribed_RNA"/>
</dbReference>
<accession>A0A0A9D028</accession>
<reference evidence="1" key="2">
    <citation type="journal article" date="2015" name="Data Brief">
        <title>Shoot transcriptome of the giant reed, Arundo donax.</title>
        <authorList>
            <person name="Barrero R.A."/>
            <person name="Guerrero F.D."/>
            <person name="Moolhuijzen P."/>
            <person name="Goolsby J.A."/>
            <person name="Tidwell J."/>
            <person name="Bellgard S.E."/>
            <person name="Bellgard M.I."/>
        </authorList>
    </citation>
    <scope>NUCLEOTIDE SEQUENCE</scope>
    <source>
        <tissue evidence="1">Shoot tissue taken approximately 20 cm above the soil surface</tissue>
    </source>
</reference>